<comment type="caution">
    <text evidence="2">The sequence shown here is derived from an EMBL/GenBank/DDBJ whole genome shotgun (WGS) entry which is preliminary data.</text>
</comment>
<dbReference type="Pfam" id="PF04087">
    <property type="entry name" value="DUF389"/>
    <property type="match status" value="1"/>
</dbReference>
<keyword evidence="3" id="KW-1185">Reference proteome</keyword>
<organism evidence="2 3">
    <name type="scientific">Skeletonema marinoi</name>
    <dbReference type="NCBI Taxonomy" id="267567"/>
    <lineage>
        <taxon>Eukaryota</taxon>
        <taxon>Sar</taxon>
        <taxon>Stramenopiles</taxon>
        <taxon>Ochrophyta</taxon>
        <taxon>Bacillariophyta</taxon>
        <taxon>Coscinodiscophyceae</taxon>
        <taxon>Thalassiosirophycidae</taxon>
        <taxon>Thalassiosirales</taxon>
        <taxon>Skeletonemataceae</taxon>
        <taxon>Skeletonema</taxon>
        <taxon>Skeletonema marinoi-dohrnii complex</taxon>
    </lineage>
</organism>
<dbReference type="AlphaFoldDB" id="A0AAD8Y847"/>
<keyword evidence="1" id="KW-0812">Transmembrane</keyword>
<dbReference type="InterPro" id="IPR005240">
    <property type="entry name" value="DUF389"/>
</dbReference>
<reference evidence="2" key="1">
    <citation type="submission" date="2023-06" db="EMBL/GenBank/DDBJ databases">
        <title>Survivors Of The Sea: Transcriptome response of Skeletonema marinoi to long-term dormancy.</title>
        <authorList>
            <person name="Pinder M.I.M."/>
            <person name="Kourtchenko O."/>
            <person name="Robertson E.K."/>
            <person name="Larsson T."/>
            <person name="Maumus F."/>
            <person name="Osuna-Cruz C.M."/>
            <person name="Vancaester E."/>
            <person name="Stenow R."/>
            <person name="Vandepoele K."/>
            <person name="Ploug H."/>
            <person name="Bruchert V."/>
            <person name="Godhe A."/>
            <person name="Topel M."/>
        </authorList>
    </citation>
    <scope>NUCLEOTIDE SEQUENCE</scope>
    <source>
        <strain evidence="2">R05AC</strain>
    </source>
</reference>
<dbReference type="Proteomes" id="UP001224775">
    <property type="component" value="Unassembled WGS sequence"/>
</dbReference>
<gene>
    <name evidence="2" type="ORF">QTG54_008832</name>
</gene>
<protein>
    <submittedName>
        <fullName evidence="2">DUF389 domain-containing protein</fullName>
    </submittedName>
</protein>
<sequence>MGPVIGMAYGVIICDWPLIKRSVKIELISIILCLILGLIIGFSTYWTHMAYAWPTEEMYSRSSRHGFLAGIPIAFFSGMGVALSVLDDHVSSLVGVAISASLLPPAVNSGILVAMAIIRDDDWIQGDFEWTPDHFFSFQKFVPKVSALAFTSLLLTVFNVLFVSPIHCNVPTVFWSDLKVARRIYQGRARDDAGRVLARLSQDEAHDDSVGTIVENE</sequence>
<feature type="transmembrane region" description="Helical" evidence="1">
    <location>
        <begin position="27"/>
        <end position="46"/>
    </location>
</feature>
<feature type="transmembrane region" description="Helical" evidence="1">
    <location>
        <begin position="66"/>
        <end position="86"/>
    </location>
</feature>
<feature type="transmembrane region" description="Helical" evidence="1">
    <location>
        <begin position="145"/>
        <end position="163"/>
    </location>
</feature>
<evidence type="ECO:0000313" key="3">
    <source>
        <dbReference type="Proteomes" id="UP001224775"/>
    </source>
</evidence>
<dbReference type="PANTHER" id="PTHR20992">
    <property type="entry name" value="AT15442P-RELATED"/>
    <property type="match status" value="1"/>
</dbReference>
<name>A0AAD8Y847_9STRA</name>
<proteinExistence type="predicted"/>
<dbReference type="PANTHER" id="PTHR20992:SF9">
    <property type="entry name" value="AT15442P-RELATED"/>
    <property type="match status" value="1"/>
</dbReference>
<evidence type="ECO:0000313" key="2">
    <source>
        <dbReference type="EMBL" id="KAK1740737.1"/>
    </source>
</evidence>
<feature type="transmembrane region" description="Helical" evidence="1">
    <location>
        <begin position="93"/>
        <end position="118"/>
    </location>
</feature>
<accession>A0AAD8Y847</accession>
<dbReference type="EMBL" id="JATAAI010000015">
    <property type="protein sequence ID" value="KAK1740737.1"/>
    <property type="molecule type" value="Genomic_DNA"/>
</dbReference>
<keyword evidence="1" id="KW-0472">Membrane</keyword>
<keyword evidence="1" id="KW-1133">Transmembrane helix</keyword>
<evidence type="ECO:0000256" key="1">
    <source>
        <dbReference type="SAM" id="Phobius"/>
    </source>
</evidence>